<evidence type="ECO:0000313" key="4">
    <source>
        <dbReference type="EMBL" id="GBM08338.1"/>
    </source>
</evidence>
<evidence type="ECO:0000256" key="1">
    <source>
        <dbReference type="SAM" id="MobiDB-lite"/>
    </source>
</evidence>
<dbReference type="EMBL" id="BGPR01164569">
    <property type="protein sequence ID" value="GBM08282.1"/>
    <property type="molecule type" value="Genomic_DNA"/>
</dbReference>
<feature type="region of interest" description="Disordered" evidence="1">
    <location>
        <begin position="69"/>
        <end position="102"/>
    </location>
</feature>
<proteinExistence type="predicted"/>
<dbReference type="EMBL" id="BGPR01164550">
    <property type="protein sequence ID" value="GBM08218.1"/>
    <property type="molecule type" value="Genomic_DNA"/>
</dbReference>
<protein>
    <submittedName>
        <fullName evidence="4">Uncharacterized protein</fullName>
    </submittedName>
</protein>
<evidence type="ECO:0000313" key="5">
    <source>
        <dbReference type="Proteomes" id="UP000499080"/>
    </source>
</evidence>
<gene>
    <name evidence="4" type="ORF">AVEN_113731_1</name>
    <name evidence="2" type="ORF">AVEN_182846_1</name>
    <name evidence="3" type="ORF">AVEN_37273_1</name>
</gene>
<keyword evidence="5" id="KW-1185">Reference proteome</keyword>
<accession>A0A4Y2CX92</accession>
<dbReference type="EMBL" id="BGPR01164586">
    <property type="protein sequence ID" value="GBM08338.1"/>
    <property type="molecule type" value="Genomic_DNA"/>
</dbReference>
<organism evidence="4 5">
    <name type="scientific">Araneus ventricosus</name>
    <name type="common">Orbweaver spider</name>
    <name type="synonym">Epeira ventricosa</name>
    <dbReference type="NCBI Taxonomy" id="182803"/>
    <lineage>
        <taxon>Eukaryota</taxon>
        <taxon>Metazoa</taxon>
        <taxon>Ecdysozoa</taxon>
        <taxon>Arthropoda</taxon>
        <taxon>Chelicerata</taxon>
        <taxon>Arachnida</taxon>
        <taxon>Araneae</taxon>
        <taxon>Araneomorphae</taxon>
        <taxon>Entelegynae</taxon>
        <taxon>Araneoidea</taxon>
        <taxon>Araneidae</taxon>
        <taxon>Araneus</taxon>
    </lineage>
</organism>
<evidence type="ECO:0000313" key="3">
    <source>
        <dbReference type="EMBL" id="GBM08282.1"/>
    </source>
</evidence>
<dbReference type="Proteomes" id="UP000499080">
    <property type="component" value="Unassembled WGS sequence"/>
</dbReference>
<reference evidence="4 5" key="1">
    <citation type="journal article" date="2019" name="Sci. Rep.">
        <title>Orb-weaving spider Araneus ventricosus genome elucidates the spidroin gene catalogue.</title>
        <authorList>
            <person name="Kono N."/>
            <person name="Nakamura H."/>
            <person name="Ohtoshi R."/>
            <person name="Moran D.A.P."/>
            <person name="Shinohara A."/>
            <person name="Yoshida Y."/>
            <person name="Fujiwara M."/>
            <person name="Mori M."/>
            <person name="Tomita M."/>
            <person name="Arakawa K."/>
        </authorList>
    </citation>
    <scope>NUCLEOTIDE SEQUENCE [LARGE SCALE GENOMIC DNA]</scope>
</reference>
<evidence type="ECO:0000313" key="2">
    <source>
        <dbReference type="EMBL" id="GBM08218.1"/>
    </source>
</evidence>
<comment type="caution">
    <text evidence="4">The sequence shown here is derived from an EMBL/GenBank/DDBJ whole genome shotgun (WGS) entry which is preliminary data.</text>
</comment>
<sequence length="102" mass="11656">MLSHHKASSEELIPDICFPFEHEVDLGLIELRDPRTFYQHIFPLQVLCIRSALRYCGATEVVGPDYRLSPLAGSPSSKTPPKEYFPSPLLSTKEHRKTFKGW</sequence>
<dbReference type="AlphaFoldDB" id="A0A4Y2CX92"/>
<name>A0A4Y2CX92_ARAVE</name>